<evidence type="ECO:0000313" key="7">
    <source>
        <dbReference type="EMBL" id="KAK8503612.1"/>
    </source>
</evidence>
<evidence type="ECO:0000313" key="8">
    <source>
        <dbReference type="Proteomes" id="UP001472677"/>
    </source>
</evidence>
<keyword evidence="5" id="KW-0732">Signal</keyword>
<sequence length="77" mass="8254">MAVVVEVLPVDAAATPLNGGASILSVKSRRLLQVPANPWQRGCSRLTRCRGITSSSKSSKYYAKRSKLQAQPAILEA</sequence>
<comment type="caution">
    <text evidence="7">The sequence shown here is derived from an EMBL/GenBank/DDBJ whole genome shotgun (WGS) entry which is preliminary data.</text>
</comment>
<dbReference type="Pfam" id="PF05498">
    <property type="entry name" value="RALF"/>
    <property type="match status" value="1"/>
</dbReference>
<keyword evidence="3" id="KW-0964">Secreted</keyword>
<evidence type="ECO:0000256" key="2">
    <source>
        <dbReference type="ARBA" id="ARBA00009178"/>
    </source>
</evidence>
<dbReference type="Proteomes" id="UP001472677">
    <property type="component" value="Unassembled WGS sequence"/>
</dbReference>
<keyword evidence="8" id="KW-1185">Reference proteome</keyword>
<protein>
    <submittedName>
        <fullName evidence="7">Uncharacterized protein</fullName>
    </submittedName>
</protein>
<evidence type="ECO:0000256" key="1">
    <source>
        <dbReference type="ARBA" id="ARBA00004613"/>
    </source>
</evidence>
<keyword evidence="4" id="KW-0372">Hormone</keyword>
<comment type="similarity">
    <text evidence="2">Belongs to the plant rapid alkalinization factor (RALF) family.</text>
</comment>
<organism evidence="7 8">
    <name type="scientific">Hibiscus sabdariffa</name>
    <name type="common">roselle</name>
    <dbReference type="NCBI Taxonomy" id="183260"/>
    <lineage>
        <taxon>Eukaryota</taxon>
        <taxon>Viridiplantae</taxon>
        <taxon>Streptophyta</taxon>
        <taxon>Embryophyta</taxon>
        <taxon>Tracheophyta</taxon>
        <taxon>Spermatophyta</taxon>
        <taxon>Magnoliopsida</taxon>
        <taxon>eudicotyledons</taxon>
        <taxon>Gunneridae</taxon>
        <taxon>Pentapetalae</taxon>
        <taxon>rosids</taxon>
        <taxon>malvids</taxon>
        <taxon>Malvales</taxon>
        <taxon>Malvaceae</taxon>
        <taxon>Malvoideae</taxon>
        <taxon>Hibiscus</taxon>
    </lineage>
</organism>
<keyword evidence="6" id="KW-1015">Disulfide bond</keyword>
<dbReference type="InterPro" id="IPR008801">
    <property type="entry name" value="RALF"/>
</dbReference>
<gene>
    <name evidence="7" type="ORF">V6N12_024784</name>
</gene>
<evidence type="ECO:0000256" key="3">
    <source>
        <dbReference type="ARBA" id="ARBA00022525"/>
    </source>
</evidence>
<reference evidence="7 8" key="1">
    <citation type="journal article" date="2024" name="G3 (Bethesda)">
        <title>Genome assembly of Hibiscus sabdariffa L. provides insights into metabolisms of medicinal natural products.</title>
        <authorList>
            <person name="Kim T."/>
        </authorList>
    </citation>
    <scope>NUCLEOTIDE SEQUENCE [LARGE SCALE GENOMIC DNA]</scope>
    <source>
        <strain evidence="7">TK-2024</strain>
        <tissue evidence="7">Old leaves</tissue>
    </source>
</reference>
<comment type="subcellular location">
    <subcellularLocation>
        <location evidence="1">Secreted</location>
    </subcellularLocation>
</comment>
<name>A0ABR2BB78_9ROSI</name>
<accession>A0ABR2BB78</accession>
<evidence type="ECO:0000256" key="4">
    <source>
        <dbReference type="ARBA" id="ARBA00022702"/>
    </source>
</evidence>
<evidence type="ECO:0000256" key="6">
    <source>
        <dbReference type="ARBA" id="ARBA00023157"/>
    </source>
</evidence>
<evidence type="ECO:0000256" key="5">
    <source>
        <dbReference type="ARBA" id="ARBA00022729"/>
    </source>
</evidence>
<proteinExistence type="inferred from homology"/>
<dbReference type="EMBL" id="JBBPBM010000148">
    <property type="protein sequence ID" value="KAK8503612.1"/>
    <property type="molecule type" value="Genomic_DNA"/>
</dbReference>